<dbReference type="PANTHER" id="PTHR23150">
    <property type="entry name" value="SULFATASE MODIFYING FACTOR 1, 2"/>
    <property type="match status" value="1"/>
</dbReference>
<protein>
    <recommendedName>
        <fullName evidence="1">Sulfatase-modifying factor enzyme-like domain-containing protein</fullName>
    </recommendedName>
</protein>
<evidence type="ECO:0000313" key="3">
    <source>
        <dbReference type="Proteomes" id="UP000232638"/>
    </source>
</evidence>
<dbReference type="InterPro" id="IPR016187">
    <property type="entry name" value="CTDL_fold"/>
</dbReference>
<keyword evidence="3" id="KW-1185">Reference proteome</keyword>
<dbReference type="Gene3D" id="3.90.1580.10">
    <property type="entry name" value="paralog of FGE (formylglycine-generating enzyme)"/>
    <property type="match status" value="1"/>
</dbReference>
<name>A0A2K8U4S0_9GAMM</name>
<sequence>MTGLILLVLVTYHYMPDTISAQPTPTPTMVPIPAGRFSMGCQEGEQGCEANEKPAHWVQVAAFELGKYEVTFDEWDACAADGGCTQKPGDEGWGRGRRPVINVSWDDAQHYVTWLSRKTAKPYRLPSEAEWKYAARAGTQTPWSFGDDEKATGDYAWFGGNAGDKTHPVGEKRANPWGLYDMHGNVYEWVQDNLHKDYQGAPMDGRPWVDTTGVRRVLRGGCWAGEALLLRSAYRNRHDPGRRSRYFGFRLALGPHPGREKASR</sequence>
<dbReference type="RefSeq" id="WP_100918199.1">
    <property type="nucleotide sequence ID" value="NZ_CP020370.1"/>
</dbReference>
<evidence type="ECO:0000313" key="2">
    <source>
        <dbReference type="EMBL" id="AUB80399.1"/>
    </source>
</evidence>
<gene>
    <name evidence="2" type="ORF">THSYN_05160</name>
</gene>
<dbReference type="PANTHER" id="PTHR23150:SF35">
    <property type="entry name" value="BLL6746 PROTEIN"/>
    <property type="match status" value="1"/>
</dbReference>
<evidence type="ECO:0000259" key="1">
    <source>
        <dbReference type="Pfam" id="PF03781"/>
    </source>
</evidence>
<reference evidence="2 3" key="1">
    <citation type="submission" date="2017-03" db="EMBL/GenBank/DDBJ databases">
        <title>Complete genome sequence of Candidatus 'Thiodictyon syntrophicum' sp. nov. strain Cad16T, a photolithoautotroph purple sulfur bacterium isolated from an alpine meromictic lake.</title>
        <authorList>
            <person name="Luedin S.M."/>
            <person name="Pothier J.F."/>
            <person name="Danza F."/>
            <person name="Storelli N."/>
            <person name="Wittwer M."/>
            <person name="Tonolla M."/>
        </authorList>
    </citation>
    <scope>NUCLEOTIDE SEQUENCE [LARGE SCALE GENOMIC DNA]</scope>
    <source>
        <strain evidence="2 3">Cad16T</strain>
    </source>
</reference>
<dbReference type="EMBL" id="CP020370">
    <property type="protein sequence ID" value="AUB80399.1"/>
    <property type="molecule type" value="Genomic_DNA"/>
</dbReference>
<dbReference type="OrthoDB" id="9768004at2"/>
<dbReference type="AlphaFoldDB" id="A0A2K8U4S0"/>
<dbReference type="SUPFAM" id="SSF56436">
    <property type="entry name" value="C-type lectin-like"/>
    <property type="match status" value="1"/>
</dbReference>
<feature type="domain" description="Sulfatase-modifying factor enzyme-like" evidence="1">
    <location>
        <begin position="26"/>
        <end position="252"/>
    </location>
</feature>
<proteinExistence type="predicted"/>
<dbReference type="Pfam" id="PF03781">
    <property type="entry name" value="FGE-sulfatase"/>
    <property type="match status" value="1"/>
</dbReference>
<dbReference type="Proteomes" id="UP000232638">
    <property type="component" value="Chromosome"/>
</dbReference>
<dbReference type="InterPro" id="IPR042095">
    <property type="entry name" value="SUMF_sf"/>
</dbReference>
<dbReference type="InterPro" id="IPR005532">
    <property type="entry name" value="SUMF_dom"/>
</dbReference>
<accession>A0A2K8U4S0</accession>
<dbReference type="InterPro" id="IPR051043">
    <property type="entry name" value="Sulfatase_Mod_Factor_Kinase"/>
</dbReference>
<organism evidence="2 3">
    <name type="scientific">Candidatus Thiodictyon syntrophicum</name>
    <dbReference type="NCBI Taxonomy" id="1166950"/>
    <lineage>
        <taxon>Bacteria</taxon>
        <taxon>Pseudomonadati</taxon>
        <taxon>Pseudomonadota</taxon>
        <taxon>Gammaproteobacteria</taxon>
        <taxon>Chromatiales</taxon>
        <taxon>Chromatiaceae</taxon>
        <taxon>Thiodictyon</taxon>
    </lineage>
</organism>
<dbReference type="GO" id="GO:0120147">
    <property type="term" value="F:formylglycine-generating oxidase activity"/>
    <property type="evidence" value="ECO:0007669"/>
    <property type="project" value="TreeGrafter"/>
</dbReference>
<dbReference type="KEGG" id="tsy:THSYN_05160"/>